<evidence type="ECO:0000256" key="1">
    <source>
        <dbReference type="SAM" id="MobiDB-lite"/>
    </source>
</evidence>
<proteinExistence type="predicted"/>
<feature type="compositionally biased region" description="Basic and acidic residues" evidence="1">
    <location>
        <begin position="190"/>
        <end position="202"/>
    </location>
</feature>
<reference evidence="2" key="1">
    <citation type="submission" date="2015-06" db="UniProtKB">
        <authorList>
            <consortium name="EnsemblPlants"/>
        </authorList>
    </citation>
    <scope>IDENTIFICATION</scope>
</reference>
<sequence length="225" mass="23947">MDARKMTPRDPAPLSSGALSGRSPDWEHIILLTTTYAIITLTWDTPTIRTNVGPGCRHIVRKDRNCHVVLKKPTPLATRNAREMVRECHPVLASGHQLRAGRGGKNLGSGQLAPQAKPDALRDDQGGLKDAAGSDTGNTSLVNGHDLVDMSMEAAISADDVMHAGGLGAKDDIGSLLPTAMDSTDFEASLRDARDYEGEKEQPAPWAGLQGIRSSGIKPSDAPQQ</sequence>
<evidence type="ECO:0000313" key="2">
    <source>
        <dbReference type="EnsemblPlants" id="EMT18026"/>
    </source>
</evidence>
<name>R7W878_AEGTA</name>
<dbReference type="ExpressionAtlas" id="R7W878">
    <property type="expression patterns" value="baseline"/>
</dbReference>
<accession>R7W878</accession>
<dbReference type="PANTHER" id="PTHR37250">
    <property type="entry name" value="OS05G0496000 PROTEIN"/>
    <property type="match status" value="1"/>
</dbReference>
<organism evidence="2">
    <name type="scientific">Aegilops tauschii</name>
    <name type="common">Tausch's goatgrass</name>
    <name type="synonym">Aegilops squarrosa</name>
    <dbReference type="NCBI Taxonomy" id="37682"/>
    <lineage>
        <taxon>Eukaryota</taxon>
        <taxon>Viridiplantae</taxon>
        <taxon>Streptophyta</taxon>
        <taxon>Embryophyta</taxon>
        <taxon>Tracheophyta</taxon>
        <taxon>Spermatophyta</taxon>
        <taxon>Magnoliopsida</taxon>
        <taxon>Liliopsida</taxon>
        <taxon>Poales</taxon>
        <taxon>Poaceae</taxon>
        <taxon>BOP clade</taxon>
        <taxon>Pooideae</taxon>
        <taxon>Triticodae</taxon>
        <taxon>Triticeae</taxon>
        <taxon>Triticinae</taxon>
        <taxon>Aegilops</taxon>
    </lineage>
</organism>
<dbReference type="AlphaFoldDB" id="R7W878"/>
<dbReference type="EnsemblPlants" id="EMT18026">
    <property type="protein sequence ID" value="EMT18026"/>
    <property type="gene ID" value="F775_00170"/>
</dbReference>
<feature type="region of interest" description="Disordered" evidence="1">
    <location>
        <begin position="96"/>
        <end position="142"/>
    </location>
</feature>
<dbReference type="PANTHER" id="PTHR37250:SF1">
    <property type="entry name" value="OS05G0496000 PROTEIN"/>
    <property type="match status" value="1"/>
</dbReference>
<feature type="region of interest" description="Disordered" evidence="1">
    <location>
        <begin position="190"/>
        <end position="225"/>
    </location>
</feature>
<protein>
    <submittedName>
        <fullName evidence="2">Uncharacterized protein</fullName>
    </submittedName>
</protein>